<dbReference type="InterPro" id="IPR006935">
    <property type="entry name" value="Helicase/UvrB_N"/>
</dbReference>
<dbReference type="Gene3D" id="3.40.50.300">
    <property type="entry name" value="P-loop containing nucleotide triphosphate hydrolases"/>
    <property type="match status" value="2"/>
</dbReference>
<dbReference type="InterPro" id="IPR050742">
    <property type="entry name" value="Helicase_Restrict-Modif_Enz"/>
</dbReference>
<dbReference type="PROSITE" id="PS51192">
    <property type="entry name" value="HELICASE_ATP_BIND_1"/>
    <property type="match status" value="1"/>
</dbReference>
<dbReference type="SMART" id="SM00490">
    <property type="entry name" value="HELICc"/>
    <property type="match status" value="1"/>
</dbReference>
<gene>
    <name evidence="3" type="ORF">A2650_02490</name>
</gene>
<evidence type="ECO:0008006" key="5">
    <source>
        <dbReference type="Google" id="ProtNLM"/>
    </source>
</evidence>
<dbReference type="InterPro" id="IPR001650">
    <property type="entry name" value="Helicase_C-like"/>
</dbReference>
<dbReference type="Pfam" id="PF00271">
    <property type="entry name" value="Helicase_C"/>
    <property type="match status" value="1"/>
</dbReference>
<dbReference type="InterPro" id="IPR014001">
    <property type="entry name" value="Helicase_ATP-bd"/>
</dbReference>
<dbReference type="Proteomes" id="UP000177117">
    <property type="component" value="Unassembled WGS sequence"/>
</dbReference>
<dbReference type="InterPro" id="IPR027417">
    <property type="entry name" value="P-loop_NTPase"/>
</dbReference>
<name>A0A1F8EJJ6_9BACT</name>
<dbReference type="GO" id="GO:0005829">
    <property type="term" value="C:cytosol"/>
    <property type="evidence" value="ECO:0007669"/>
    <property type="project" value="TreeGrafter"/>
</dbReference>
<evidence type="ECO:0000259" key="1">
    <source>
        <dbReference type="PROSITE" id="PS51192"/>
    </source>
</evidence>
<dbReference type="Pfam" id="PF04851">
    <property type="entry name" value="ResIII"/>
    <property type="match status" value="1"/>
</dbReference>
<feature type="domain" description="Helicase C-terminal" evidence="2">
    <location>
        <begin position="178"/>
        <end position="330"/>
    </location>
</feature>
<dbReference type="PANTHER" id="PTHR47396">
    <property type="entry name" value="TYPE I RESTRICTION ENZYME ECOKI R PROTEIN"/>
    <property type="match status" value="1"/>
</dbReference>
<dbReference type="PROSITE" id="PS51194">
    <property type="entry name" value="HELICASE_CTER"/>
    <property type="match status" value="1"/>
</dbReference>
<reference evidence="3 4" key="1">
    <citation type="journal article" date="2016" name="Nat. Commun.">
        <title>Thousands of microbial genomes shed light on interconnected biogeochemical processes in an aquifer system.</title>
        <authorList>
            <person name="Anantharaman K."/>
            <person name="Brown C.T."/>
            <person name="Hug L.A."/>
            <person name="Sharon I."/>
            <person name="Castelle C.J."/>
            <person name="Probst A.J."/>
            <person name="Thomas B.C."/>
            <person name="Singh A."/>
            <person name="Wilkins M.J."/>
            <person name="Karaoz U."/>
            <person name="Brodie E.L."/>
            <person name="Williams K.H."/>
            <person name="Hubbard S.S."/>
            <person name="Banfield J.F."/>
        </authorList>
    </citation>
    <scope>NUCLEOTIDE SEQUENCE [LARGE SCALE GENOMIC DNA]</scope>
</reference>
<comment type="caution">
    <text evidence="3">The sequence shown here is derived from an EMBL/GenBank/DDBJ whole genome shotgun (WGS) entry which is preliminary data.</text>
</comment>
<dbReference type="PANTHER" id="PTHR47396:SF1">
    <property type="entry name" value="ATP-DEPENDENT HELICASE IRC3-RELATED"/>
    <property type="match status" value="1"/>
</dbReference>
<dbReference type="SUPFAM" id="SSF52540">
    <property type="entry name" value="P-loop containing nucleoside triphosphate hydrolases"/>
    <property type="match status" value="1"/>
</dbReference>
<evidence type="ECO:0000259" key="2">
    <source>
        <dbReference type="PROSITE" id="PS51194"/>
    </source>
</evidence>
<evidence type="ECO:0000313" key="4">
    <source>
        <dbReference type="Proteomes" id="UP000177117"/>
    </source>
</evidence>
<accession>A0A1F8EJJ6</accession>
<dbReference type="GO" id="GO:0003677">
    <property type="term" value="F:DNA binding"/>
    <property type="evidence" value="ECO:0007669"/>
    <property type="project" value="InterPro"/>
</dbReference>
<evidence type="ECO:0000313" key="3">
    <source>
        <dbReference type="EMBL" id="OGN00239.1"/>
    </source>
</evidence>
<dbReference type="AlphaFoldDB" id="A0A1F8EJJ6"/>
<feature type="domain" description="Helicase ATP-binding" evidence="1">
    <location>
        <begin position="1"/>
        <end position="149"/>
    </location>
</feature>
<dbReference type="CDD" id="cd18785">
    <property type="entry name" value="SF2_C"/>
    <property type="match status" value="1"/>
</dbReference>
<sequence length="917" mass="104014">MLSVLVSKQCTKVLVIVPTDALRSQIAGKFSSLGILKELGVIPGNHHYPIVGMLKSKPDSIAELDQIFEQSNVIVTTINIAGQMSSELQERMVHHCEYLFIDEAHHIGARTWKELKGKFKNRKILQFTATPFRNDNVTIDGKIIFKYPLKKALENGYFKKIHFKPVNEFDPEKVDTAIAEKAVAQLREDPINHILMARVETVARAEEVFRIYEQYREFNPVQIHSGIKSKKDRERVRQELLTGRSRIVVCVDMLGEGFDLPELKIAAFHDIRKSLAVTLQLAGRFTRSRVDLGEPTFIANVADVGVRDELRKLYEHDADWNVLLEQSSEEAIGGQISLHQFAEGFVDFPADIPLQNLHPATSTVIYKTKCTEWNPDNFERGIKGLGSVDKIFHSINPHANTLVIVTAKKVPVDWIKVNEVYNWDWELYIVYWNSETKLLFIHSSSNAGYFPTLAQAVAGADVELVQNNDVFRTLSGIKRLLLYNVGLRKQLGRLIRYTMQAGSDVEAGLGETAKRNVTKSNLFGGGYEHGKRTSIGCSRKGRIWSRRIVNIEALIGWFNSVGAKVIDETIDPDEILKGTLKPKIVGSRPAKVPVRIDWPEKFYMETETDFAFTYGTRKVPLHMTDINLKDISDTGNIEFTVKSDNYSTNFSLQLTEVDDVQEYKFARTGGDVVKIYSKGQDIPLEEFFYYNPPVVWFADGSSLEGNTYTELNSEPIAFADSKIEAWNWSGTNIRRESQGVTKDQESIQYKVIQKLIADDSEIVVNDDGSGEAADIVAVRVVETEGGDNYVEIDLYHCKFSSEDTPGARLKDLYEVSGQAQRSSYWRENPSRLFSHLMRRDPMRENGQEVSRFEKGDKNVLQKISRMSEIIESRMNIYIVQPGISKARISEEQKKLLGVTENYLTETYELPFKAIVSE</sequence>
<proteinExistence type="predicted"/>
<dbReference type="GO" id="GO:0016787">
    <property type="term" value="F:hydrolase activity"/>
    <property type="evidence" value="ECO:0007669"/>
    <property type="project" value="InterPro"/>
</dbReference>
<dbReference type="EMBL" id="MGJD01000025">
    <property type="protein sequence ID" value="OGN00239.1"/>
    <property type="molecule type" value="Genomic_DNA"/>
</dbReference>
<dbReference type="GO" id="GO:0005524">
    <property type="term" value="F:ATP binding"/>
    <property type="evidence" value="ECO:0007669"/>
    <property type="project" value="InterPro"/>
</dbReference>
<protein>
    <recommendedName>
        <fullName evidence="5">Helicase</fullName>
    </recommendedName>
</protein>
<organism evidence="3 4">
    <name type="scientific">Candidatus Yanofskybacteria bacterium RIFCSPHIGHO2_01_FULL_41_53</name>
    <dbReference type="NCBI Taxonomy" id="1802663"/>
    <lineage>
        <taxon>Bacteria</taxon>
        <taxon>Candidatus Yanofskyibacteriota</taxon>
    </lineage>
</organism>